<feature type="transmembrane region" description="Helical" evidence="1">
    <location>
        <begin position="199"/>
        <end position="217"/>
    </location>
</feature>
<feature type="transmembrane region" description="Helical" evidence="1">
    <location>
        <begin position="129"/>
        <end position="150"/>
    </location>
</feature>
<keyword evidence="3" id="KW-1185">Reference proteome</keyword>
<comment type="caution">
    <text evidence="2">The sequence shown here is derived from an EMBL/GenBank/DDBJ whole genome shotgun (WGS) entry which is preliminary data.</text>
</comment>
<organism evidence="2 3">
    <name type="scientific">Poritiphilus flavus</name>
    <dbReference type="NCBI Taxonomy" id="2697053"/>
    <lineage>
        <taxon>Bacteria</taxon>
        <taxon>Pseudomonadati</taxon>
        <taxon>Bacteroidota</taxon>
        <taxon>Flavobacteriia</taxon>
        <taxon>Flavobacteriales</taxon>
        <taxon>Flavobacteriaceae</taxon>
        <taxon>Poritiphilus</taxon>
    </lineage>
</organism>
<evidence type="ECO:0000256" key="1">
    <source>
        <dbReference type="SAM" id="Phobius"/>
    </source>
</evidence>
<feature type="transmembrane region" description="Helical" evidence="1">
    <location>
        <begin position="223"/>
        <end position="243"/>
    </location>
</feature>
<gene>
    <name evidence="2" type="ORF">GTQ38_19285</name>
</gene>
<evidence type="ECO:0000313" key="2">
    <source>
        <dbReference type="EMBL" id="NAS14162.1"/>
    </source>
</evidence>
<sequence length="274" mass="31444">MKILWRVLDFYLDASIHVALAVFCLIYCTAFFLQIRVDEHLALYVLTGTIASYNFIKYGVEAEKYILVANRYHKNIQFFSFIALGFAAYHAWFLNLKTWIGIGVLIVLTGLYALPLLPQGQKLRSLGLLKIILVALIWSGTTVFLPVLSIDHPIDWDTAVEGVQRFLLVLVLLVPFEVRDLKYDQPELRTLPQRLGLSGSRVFGIGVSVVFFFLTFLKDDLHALELIAKAFLFLILALMLVVTRRDQSRYFASLWVEAIPILWLGIIWLLWKFS</sequence>
<feature type="transmembrane region" description="Helical" evidence="1">
    <location>
        <begin position="12"/>
        <end position="35"/>
    </location>
</feature>
<dbReference type="EMBL" id="WXYO01000009">
    <property type="protein sequence ID" value="NAS14162.1"/>
    <property type="molecule type" value="Genomic_DNA"/>
</dbReference>
<dbReference type="Proteomes" id="UP000475249">
    <property type="component" value="Unassembled WGS sequence"/>
</dbReference>
<feature type="transmembrane region" description="Helical" evidence="1">
    <location>
        <begin position="250"/>
        <end position="271"/>
    </location>
</feature>
<feature type="transmembrane region" description="Helical" evidence="1">
    <location>
        <begin position="41"/>
        <end position="60"/>
    </location>
</feature>
<protein>
    <recommendedName>
        <fullName evidence="4">UbiA prenyltransferase family protein</fullName>
    </recommendedName>
</protein>
<dbReference type="AlphaFoldDB" id="A0A6L9EHN4"/>
<evidence type="ECO:0000313" key="3">
    <source>
        <dbReference type="Proteomes" id="UP000475249"/>
    </source>
</evidence>
<accession>A0A6L9EHN4</accession>
<keyword evidence="1" id="KW-0812">Transmembrane</keyword>
<keyword evidence="1" id="KW-1133">Transmembrane helix</keyword>
<proteinExistence type="predicted"/>
<reference evidence="2 3" key="1">
    <citation type="submission" date="2020-01" db="EMBL/GenBank/DDBJ databases">
        <title>Bacteria diversity of Porities sp.</title>
        <authorList>
            <person name="Wang G."/>
        </authorList>
    </citation>
    <scope>NUCLEOTIDE SEQUENCE [LARGE SCALE GENOMIC DNA]</scope>
    <source>
        <strain evidence="2 3">R33</strain>
    </source>
</reference>
<keyword evidence="1" id="KW-0472">Membrane</keyword>
<feature type="transmembrane region" description="Helical" evidence="1">
    <location>
        <begin position="162"/>
        <end position="178"/>
    </location>
</feature>
<evidence type="ECO:0008006" key="4">
    <source>
        <dbReference type="Google" id="ProtNLM"/>
    </source>
</evidence>
<feature type="transmembrane region" description="Helical" evidence="1">
    <location>
        <begin position="98"/>
        <end position="117"/>
    </location>
</feature>
<feature type="transmembrane region" description="Helical" evidence="1">
    <location>
        <begin position="72"/>
        <end position="92"/>
    </location>
</feature>
<name>A0A6L9EHN4_9FLAO</name>